<dbReference type="SUPFAM" id="SSF50129">
    <property type="entry name" value="GroES-like"/>
    <property type="match status" value="1"/>
</dbReference>
<evidence type="ECO:0000259" key="3">
    <source>
        <dbReference type="SMART" id="SM00829"/>
    </source>
</evidence>
<proteinExistence type="predicted"/>
<keyword evidence="1" id="KW-0521">NADP</keyword>
<keyword evidence="5" id="KW-1185">Reference proteome</keyword>
<dbReference type="PANTHER" id="PTHR48106:SF13">
    <property type="entry name" value="QUINONE OXIDOREDUCTASE-RELATED"/>
    <property type="match status" value="1"/>
</dbReference>
<dbReference type="SMART" id="SM00829">
    <property type="entry name" value="PKS_ER"/>
    <property type="match status" value="1"/>
</dbReference>
<organism evidence="4 5">
    <name type="scientific">Williamsia phyllosphaerae</name>
    <dbReference type="NCBI Taxonomy" id="885042"/>
    <lineage>
        <taxon>Bacteria</taxon>
        <taxon>Bacillati</taxon>
        <taxon>Actinomycetota</taxon>
        <taxon>Actinomycetes</taxon>
        <taxon>Mycobacteriales</taxon>
        <taxon>Nocardiaceae</taxon>
        <taxon>Williamsia</taxon>
    </lineage>
</organism>
<accession>A0ABQ1V7R4</accession>
<dbReference type="Gene3D" id="3.40.50.720">
    <property type="entry name" value="NAD(P)-binding Rossmann-like Domain"/>
    <property type="match status" value="1"/>
</dbReference>
<dbReference type="InterPro" id="IPR013154">
    <property type="entry name" value="ADH-like_N"/>
</dbReference>
<dbReference type="Proteomes" id="UP000632454">
    <property type="component" value="Unassembled WGS sequence"/>
</dbReference>
<dbReference type="Pfam" id="PF08240">
    <property type="entry name" value="ADH_N"/>
    <property type="match status" value="1"/>
</dbReference>
<keyword evidence="2" id="KW-0560">Oxidoreductase</keyword>
<dbReference type="EMBL" id="BMCS01000003">
    <property type="protein sequence ID" value="GGF41857.1"/>
    <property type="molecule type" value="Genomic_DNA"/>
</dbReference>
<evidence type="ECO:0000256" key="1">
    <source>
        <dbReference type="ARBA" id="ARBA00022857"/>
    </source>
</evidence>
<comment type="caution">
    <text evidence="4">The sequence shown here is derived from an EMBL/GenBank/DDBJ whole genome shotgun (WGS) entry which is preliminary data.</text>
</comment>
<evidence type="ECO:0000256" key="2">
    <source>
        <dbReference type="ARBA" id="ARBA00023002"/>
    </source>
</evidence>
<dbReference type="InterPro" id="IPR011032">
    <property type="entry name" value="GroES-like_sf"/>
</dbReference>
<dbReference type="PANTHER" id="PTHR48106">
    <property type="entry name" value="QUINONE OXIDOREDUCTASE PIG3-RELATED"/>
    <property type="match status" value="1"/>
</dbReference>
<dbReference type="InterPro" id="IPR013149">
    <property type="entry name" value="ADH-like_C"/>
</dbReference>
<sequence length="327" mass="33403">MKAIHVTAHGGPEVLRSVEIDDPTPGPGQLAVRVGAVGINFIDTYLRSGLYPSQTPYVPGSEGAGTVIAVGDGVDAELVGSRVAWSDAPGSYAEIALVTAARAVPVPDGVDDPVAASALLQGLTAHYLLDGSAHPQGPGDDTPGDTILVHAGAGGVGLVLTQMAAARGIRVITTVSTDAKEALSRAAGASEVLRYGGHVAEKVRELTDGVGVAVVYDGVGADTFEQSLRSTRVRGTVVLFGAASGPVPPFDLQRLNGLGSLSVTRPTLADFVSDPAEFAWRSSEVMSAVAQGRVEVRVGNSYALADAEQAHRDLEARATTGSIVLVP</sequence>
<reference evidence="5" key="1">
    <citation type="journal article" date="2019" name="Int. J. Syst. Evol. Microbiol.">
        <title>The Global Catalogue of Microorganisms (GCM) 10K type strain sequencing project: providing services to taxonomists for standard genome sequencing and annotation.</title>
        <authorList>
            <consortium name="The Broad Institute Genomics Platform"/>
            <consortium name="The Broad Institute Genome Sequencing Center for Infectious Disease"/>
            <person name="Wu L."/>
            <person name="Ma J."/>
        </authorList>
    </citation>
    <scope>NUCLEOTIDE SEQUENCE [LARGE SCALE GENOMIC DNA]</scope>
    <source>
        <strain evidence="5">CCM 7855</strain>
    </source>
</reference>
<gene>
    <name evidence="4" type="ORF">GCM10007298_41970</name>
</gene>
<dbReference type="Gene3D" id="3.90.180.10">
    <property type="entry name" value="Medium-chain alcohol dehydrogenases, catalytic domain"/>
    <property type="match status" value="1"/>
</dbReference>
<dbReference type="InterPro" id="IPR036291">
    <property type="entry name" value="NAD(P)-bd_dom_sf"/>
</dbReference>
<dbReference type="CDD" id="cd05286">
    <property type="entry name" value="QOR2"/>
    <property type="match status" value="1"/>
</dbReference>
<dbReference type="InterPro" id="IPR047618">
    <property type="entry name" value="QOR-like"/>
</dbReference>
<dbReference type="RefSeq" id="WP_188492581.1">
    <property type="nucleotide sequence ID" value="NZ_BMCS01000003.1"/>
</dbReference>
<name>A0ABQ1V7R4_9NOCA</name>
<evidence type="ECO:0000313" key="4">
    <source>
        <dbReference type="EMBL" id="GGF41857.1"/>
    </source>
</evidence>
<protein>
    <submittedName>
        <fullName evidence="4">Quinone oxidoreductase</fullName>
    </submittedName>
</protein>
<dbReference type="Pfam" id="PF00107">
    <property type="entry name" value="ADH_zinc_N"/>
    <property type="match status" value="1"/>
</dbReference>
<evidence type="ECO:0000313" key="5">
    <source>
        <dbReference type="Proteomes" id="UP000632454"/>
    </source>
</evidence>
<feature type="domain" description="Enoyl reductase (ER)" evidence="3">
    <location>
        <begin position="10"/>
        <end position="325"/>
    </location>
</feature>
<dbReference type="InterPro" id="IPR020843">
    <property type="entry name" value="ER"/>
</dbReference>
<dbReference type="SUPFAM" id="SSF51735">
    <property type="entry name" value="NAD(P)-binding Rossmann-fold domains"/>
    <property type="match status" value="1"/>
</dbReference>